<evidence type="ECO:0000313" key="2">
    <source>
        <dbReference type="Proteomes" id="UP000595636"/>
    </source>
</evidence>
<name>A0A7T7I6L0_9ACTN</name>
<dbReference type="EMBL" id="CP066831">
    <property type="protein sequence ID" value="QQM41969.1"/>
    <property type="molecule type" value="Genomic_DNA"/>
</dbReference>
<protein>
    <submittedName>
        <fullName evidence="1">Uncharacterized protein</fullName>
    </submittedName>
</protein>
<dbReference type="Proteomes" id="UP000595636">
    <property type="component" value="Chromosome"/>
</dbReference>
<evidence type="ECO:0000313" key="1">
    <source>
        <dbReference type="EMBL" id="QQM41969.1"/>
    </source>
</evidence>
<dbReference type="KEGG" id="slf:JEQ17_22675"/>
<organism evidence="1 2">
    <name type="scientific">Streptomyces liliifuscus</name>
    <dbReference type="NCBI Taxonomy" id="2797636"/>
    <lineage>
        <taxon>Bacteria</taxon>
        <taxon>Bacillati</taxon>
        <taxon>Actinomycetota</taxon>
        <taxon>Actinomycetes</taxon>
        <taxon>Kitasatosporales</taxon>
        <taxon>Streptomycetaceae</taxon>
        <taxon>Streptomyces</taxon>
    </lineage>
</organism>
<sequence length="65" mass="7025">MKRGPVRRPTEHAALASVCRSTRRLPSVPALMAALLDANARRDREGVQLAAHRVVRVAAPEVGES</sequence>
<proteinExistence type="predicted"/>
<gene>
    <name evidence="1" type="ORF">JEQ17_22675</name>
</gene>
<reference evidence="1 2" key="1">
    <citation type="submission" date="2020-12" db="EMBL/GenBank/DDBJ databases">
        <title>A novel species.</title>
        <authorList>
            <person name="Li K."/>
        </authorList>
    </citation>
    <scope>NUCLEOTIDE SEQUENCE [LARGE SCALE GENOMIC DNA]</scope>
    <source>
        <strain evidence="1 2">ZYC-3</strain>
    </source>
</reference>
<accession>A0A7T7I6L0</accession>
<dbReference type="AlphaFoldDB" id="A0A7T7I6L0"/>
<keyword evidence="2" id="KW-1185">Reference proteome</keyword>